<evidence type="ECO:0000256" key="7">
    <source>
        <dbReference type="ARBA" id="ARBA00023065"/>
    </source>
</evidence>
<keyword evidence="9" id="KW-0472">Membrane</keyword>
<dbReference type="EMBL" id="RFAR01000105">
    <property type="protein sequence ID" value="RMC91806.1"/>
    <property type="molecule type" value="Genomic_DNA"/>
</dbReference>
<dbReference type="Proteomes" id="UP000274139">
    <property type="component" value="Unassembled WGS sequence"/>
</dbReference>
<dbReference type="InterPro" id="IPR050298">
    <property type="entry name" value="Gram-neg_bact_OMP"/>
</dbReference>
<dbReference type="InterPro" id="IPR002299">
    <property type="entry name" value="Porin_Neis"/>
</dbReference>
<dbReference type="GO" id="GO:0006811">
    <property type="term" value="P:monoatomic ion transport"/>
    <property type="evidence" value="ECO:0007669"/>
    <property type="project" value="UniProtKB-KW"/>
</dbReference>
<dbReference type="GO" id="GO:0015288">
    <property type="term" value="F:porin activity"/>
    <property type="evidence" value="ECO:0007669"/>
    <property type="project" value="UniProtKB-KW"/>
</dbReference>
<keyword evidence="6 11" id="KW-0732">Signal</keyword>
<dbReference type="Gene3D" id="2.40.160.10">
    <property type="entry name" value="Porin"/>
    <property type="match status" value="1"/>
</dbReference>
<dbReference type="CDD" id="cd00342">
    <property type="entry name" value="gram_neg_porins"/>
    <property type="match status" value="1"/>
</dbReference>
<evidence type="ECO:0000256" key="9">
    <source>
        <dbReference type="ARBA" id="ARBA00023136"/>
    </source>
</evidence>
<keyword evidence="10" id="KW-0998">Cell outer membrane</keyword>
<evidence type="ECO:0000256" key="3">
    <source>
        <dbReference type="ARBA" id="ARBA00022448"/>
    </source>
</evidence>
<proteinExistence type="predicted"/>
<accession>A0A454JDT9</accession>
<evidence type="ECO:0000259" key="12">
    <source>
        <dbReference type="Pfam" id="PF13609"/>
    </source>
</evidence>
<keyword evidence="14" id="KW-1185">Reference proteome</keyword>
<dbReference type="PANTHER" id="PTHR34501">
    <property type="entry name" value="PROTEIN YDDL-RELATED"/>
    <property type="match status" value="1"/>
</dbReference>
<keyword evidence="4" id="KW-1134">Transmembrane beta strand</keyword>
<evidence type="ECO:0000256" key="2">
    <source>
        <dbReference type="ARBA" id="ARBA00011233"/>
    </source>
</evidence>
<evidence type="ECO:0000256" key="4">
    <source>
        <dbReference type="ARBA" id="ARBA00022452"/>
    </source>
</evidence>
<keyword evidence="7" id="KW-0406">Ion transport</keyword>
<dbReference type="PANTHER" id="PTHR34501:SF9">
    <property type="entry name" value="MAJOR OUTER MEMBRANE PROTEIN P.IA"/>
    <property type="match status" value="1"/>
</dbReference>
<comment type="subunit">
    <text evidence="2">Homotrimer.</text>
</comment>
<keyword evidence="3" id="KW-0813">Transport</keyword>
<feature type="domain" description="Porin" evidence="12">
    <location>
        <begin position="16"/>
        <end position="341"/>
    </location>
</feature>
<dbReference type="GO" id="GO:0046930">
    <property type="term" value="C:pore complex"/>
    <property type="evidence" value="ECO:0007669"/>
    <property type="project" value="UniProtKB-KW"/>
</dbReference>
<evidence type="ECO:0000256" key="1">
    <source>
        <dbReference type="ARBA" id="ARBA00004571"/>
    </source>
</evidence>
<feature type="chain" id="PRO_5018999162" evidence="11">
    <location>
        <begin position="28"/>
        <end position="372"/>
    </location>
</feature>
<evidence type="ECO:0000256" key="8">
    <source>
        <dbReference type="ARBA" id="ARBA00023114"/>
    </source>
</evidence>
<keyword evidence="8" id="KW-0626">Porin</keyword>
<sequence length="372" mass="39147">MEIIVKHKTQLLLLASLSPLLANAALADDSTVTIYGRIHADFENTKSGAASTAFSTNKVQNDTSRIGFKGTEDLGNGLKAIWQVESGVAIDDGSGTGSNTWAGRESFIGLSSDQLGTLKAGNFLVAIDDLHYIAGNSFQYATGISNDATLWANGGSLASGGFDVRAGNSVSYQTPKFNNVTARIQYSLTSGTGGAETTSHGATLVSGNLTYDDGQLRVGYGFQQNRAMQAMSSNFYQNGLMHMLAVGYNFGSVYVGGLLEHDILDNINLTGNSRSRNYGSLIGTYTTGANIFSAQYGQAASWKGSAAVQDSGAKMGTLAYNRVLSKTTQVYVLLTELHNQANATYVLGGNPSATAAGASKQHSLAVGMWKNF</sequence>
<keyword evidence="5" id="KW-0812">Transmembrane</keyword>
<gene>
    <name evidence="13" type="ORF">EAY64_18680</name>
</gene>
<dbReference type="AlphaFoldDB" id="A0A454JDT9"/>
<dbReference type="Pfam" id="PF13609">
    <property type="entry name" value="Porin_4"/>
    <property type="match status" value="1"/>
</dbReference>
<evidence type="ECO:0000313" key="13">
    <source>
        <dbReference type="EMBL" id="RMC91806.1"/>
    </source>
</evidence>
<dbReference type="OrthoDB" id="5293374at2"/>
<reference evidence="13 14" key="1">
    <citation type="submission" date="2018-10" db="EMBL/GenBank/DDBJ databases">
        <title>Draft genome sequence of Aquitalea MWU14-2217 isolated from a wild cranberry bog in Provincetown, Massachusetts.</title>
        <authorList>
            <person name="Ebadzadsahrai G."/>
            <person name="Soby S."/>
        </authorList>
    </citation>
    <scope>NUCLEOTIDE SEQUENCE [LARGE SCALE GENOMIC DNA]</scope>
    <source>
        <strain evidence="13 14">MWU14-2217</strain>
    </source>
</reference>
<feature type="signal peptide" evidence="11">
    <location>
        <begin position="1"/>
        <end position="27"/>
    </location>
</feature>
<comment type="caution">
    <text evidence="13">The sequence shown here is derived from an EMBL/GenBank/DDBJ whole genome shotgun (WGS) entry which is preliminary data.</text>
</comment>
<dbReference type="GO" id="GO:0009279">
    <property type="term" value="C:cell outer membrane"/>
    <property type="evidence" value="ECO:0007669"/>
    <property type="project" value="UniProtKB-SubCell"/>
</dbReference>
<dbReference type="InterPro" id="IPR023614">
    <property type="entry name" value="Porin_dom_sf"/>
</dbReference>
<organism evidence="13 14">
    <name type="scientific">Aquitalea palustris</name>
    <dbReference type="NCBI Taxonomy" id="2480983"/>
    <lineage>
        <taxon>Bacteria</taxon>
        <taxon>Pseudomonadati</taxon>
        <taxon>Pseudomonadota</taxon>
        <taxon>Betaproteobacteria</taxon>
        <taxon>Neisseriales</taxon>
        <taxon>Chromobacteriaceae</taxon>
        <taxon>Aquitalea</taxon>
    </lineage>
</organism>
<evidence type="ECO:0000256" key="6">
    <source>
        <dbReference type="ARBA" id="ARBA00022729"/>
    </source>
</evidence>
<dbReference type="PRINTS" id="PR00184">
    <property type="entry name" value="NEISSPPORIN"/>
</dbReference>
<evidence type="ECO:0000256" key="5">
    <source>
        <dbReference type="ARBA" id="ARBA00022692"/>
    </source>
</evidence>
<comment type="subcellular location">
    <subcellularLocation>
        <location evidence="1">Cell outer membrane</location>
        <topology evidence="1">Multi-pass membrane protein</topology>
    </subcellularLocation>
</comment>
<evidence type="ECO:0000313" key="14">
    <source>
        <dbReference type="Proteomes" id="UP000274139"/>
    </source>
</evidence>
<evidence type="ECO:0000256" key="10">
    <source>
        <dbReference type="ARBA" id="ARBA00023237"/>
    </source>
</evidence>
<protein>
    <submittedName>
        <fullName evidence="13">Porin</fullName>
    </submittedName>
</protein>
<evidence type="ECO:0000256" key="11">
    <source>
        <dbReference type="SAM" id="SignalP"/>
    </source>
</evidence>
<dbReference type="InterPro" id="IPR033900">
    <property type="entry name" value="Gram_neg_porin_domain"/>
</dbReference>
<name>A0A454JDT9_9NEIS</name>
<dbReference type="SUPFAM" id="SSF56935">
    <property type="entry name" value="Porins"/>
    <property type="match status" value="1"/>
</dbReference>